<protein>
    <recommendedName>
        <fullName evidence="3">CCR4-NOT transcription complex subunit 10</fullName>
    </recommendedName>
</protein>
<dbReference type="EMBL" id="JARBHB010000006">
    <property type="protein sequence ID" value="KAJ8881521.1"/>
    <property type="molecule type" value="Genomic_DNA"/>
</dbReference>
<keyword evidence="2" id="KW-1185">Reference proteome</keyword>
<organism evidence="1 2">
    <name type="scientific">Dryococelus australis</name>
    <dbReference type="NCBI Taxonomy" id="614101"/>
    <lineage>
        <taxon>Eukaryota</taxon>
        <taxon>Metazoa</taxon>
        <taxon>Ecdysozoa</taxon>
        <taxon>Arthropoda</taxon>
        <taxon>Hexapoda</taxon>
        <taxon>Insecta</taxon>
        <taxon>Pterygota</taxon>
        <taxon>Neoptera</taxon>
        <taxon>Polyneoptera</taxon>
        <taxon>Phasmatodea</taxon>
        <taxon>Verophasmatodea</taxon>
        <taxon>Anareolatae</taxon>
        <taxon>Phasmatidae</taxon>
        <taxon>Eurycanthinae</taxon>
        <taxon>Dryococelus</taxon>
    </lineage>
</organism>
<evidence type="ECO:0008006" key="3">
    <source>
        <dbReference type="Google" id="ProtNLM"/>
    </source>
</evidence>
<dbReference type="InterPro" id="IPR026270">
    <property type="entry name" value="SRP72"/>
</dbReference>
<dbReference type="Proteomes" id="UP001159363">
    <property type="component" value="Chromosome 5"/>
</dbReference>
<comment type="caution">
    <text evidence="1">The sequence shown here is derived from an EMBL/GenBank/DDBJ whole genome shotgun (WGS) entry which is preliminary data.</text>
</comment>
<sequence>MAGNKEISLSSLYAELSRFGQKEEYERALKTANKSMLFITNCPTNVLVCVSVLQQKNDEQKAFHCKIICLVQLSRFQDALKACVKEPKLSA</sequence>
<evidence type="ECO:0000313" key="1">
    <source>
        <dbReference type="EMBL" id="KAJ8881521.1"/>
    </source>
</evidence>
<accession>A0ABQ9HB23</accession>
<dbReference type="InterPro" id="IPR011990">
    <property type="entry name" value="TPR-like_helical_dom_sf"/>
</dbReference>
<dbReference type="PANTHER" id="PTHR14094">
    <property type="entry name" value="SIGNAL RECOGNITION PARTICLE 72"/>
    <property type="match status" value="1"/>
</dbReference>
<name>A0ABQ9HB23_9NEOP</name>
<evidence type="ECO:0000313" key="2">
    <source>
        <dbReference type="Proteomes" id="UP001159363"/>
    </source>
</evidence>
<gene>
    <name evidence="1" type="ORF">PR048_018003</name>
</gene>
<dbReference type="PANTHER" id="PTHR14094:SF9">
    <property type="entry name" value="SIGNAL RECOGNITION PARTICLE SUBUNIT SRP72"/>
    <property type="match status" value="1"/>
</dbReference>
<proteinExistence type="predicted"/>
<dbReference type="Gene3D" id="1.25.40.10">
    <property type="entry name" value="Tetratricopeptide repeat domain"/>
    <property type="match status" value="1"/>
</dbReference>
<reference evidence="1 2" key="1">
    <citation type="submission" date="2023-02" db="EMBL/GenBank/DDBJ databases">
        <title>LHISI_Scaffold_Assembly.</title>
        <authorList>
            <person name="Stuart O.P."/>
            <person name="Cleave R."/>
            <person name="Magrath M.J.L."/>
            <person name="Mikheyev A.S."/>
        </authorList>
    </citation>
    <scope>NUCLEOTIDE SEQUENCE [LARGE SCALE GENOMIC DNA]</scope>
    <source>
        <strain evidence="1">Daus_M_001</strain>
        <tissue evidence="1">Leg muscle</tissue>
    </source>
</reference>